<protein>
    <submittedName>
        <fullName evidence="1">Uncharacterized protein</fullName>
    </submittedName>
</protein>
<organism evidence="1 2">
    <name type="scientific">Nocardioides faecalis</name>
    <dbReference type="NCBI Taxonomy" id="2803858"/>
    <lineage>
        <taxon>Bacteria</taxon>
        <taxon>Bacillati</taxon>
        <taxon>Actinomycetota</taxon>
        <taxon>Actinomycetes</taxon>
        <taxon>Propionibacteriales</taxon>
        <taxon>Nocardioidaceae</taxon>
        <taxon>Nocardioides</taxon>
    </lineage>
</organism>
<name>A0A938Y7E6_9ACTN</name>
<dbReference type="AlphaFoldDB" id="A0A938Y7E6"/>
<comment type="caution">
    <text evidence="1">The sequence shown here is derived from an EMBL/GenBank/DDBJ whole genome shotgun (WGS) entry which is preliminary data.</text>
</comment>
<sequence length="358" mass="39591">MPGLHLTRTEENAAEIAALTADVLALGGERVGAAGALAALDRRLRRTFAPHPRLLGLKVSSAYTWETPDRRDQQWWPQGITTSAHTGIAAEHGHDVLATSWYAKPRGNVRAGSRISLVDVRRRRYDHVLLVLPTLNDGRPGLQPLRAHAGGIVWHGEHLHVAATGRGFFTCRTADLLRLPEHSPYETFGHRYVLPVRLAHRVGHPEGVERLRFSFFTLDRSGDQPSLLVGEYGSPRQTRRFARFALDATSGLPVLDESGRAVAEVDDRGVTRMQGVAVIGDDVRAGEVGGGTYFLTRSRGPKPGSAYVGRPGAFREHRWATPPGPEDLVWWPETGALWSVTEHPHLRWVFAMRPDSLR</sequence>
<dbReference type="EMBL" id="JAERTX010000005">
    <property type="protein sequence ID" value="MBM9459563.1"/>
    <property type="molecule type" value="Genomic_DNA"/>
</dbReference>
<proteinExistence type="predicted"/>
<evidence type="ECO:0000313" key="1">
    <source>
        <dbReference type="EMBL" id="MBM9459563.1"/>
    </source>
</evidence>
<evidence type="ECO:0000313" key="2">
    <source>
        <dbReference type="Proteomes" id="UP000663791"/>
    </source>
</evidence>
<accession>A0A938Y7E6</accession>
<reference evidence="1" key="1">
    <citation type="submission" date="2021-01" db="EMBL/GenBank/DDBJ databases">
        <title>Novel species in genus Nocardioides.</title>
        <authorList>
            <person name="Zhang G."/>
        </authorList>
    </citation>
    <scope>NUCLEOTIDE SEQUENCE</scope>
    <source>
        <strain evidence="1">Zg-536</strain>
    </source>
</reference>
<keyword evidence="2" id="KW-1185">Reference proteome</keyword>
<dbReference type="Proteomes" id="UP000663791">
    <property type="component" value="Unassembled WGS sequence"/>
</dbReference>
<gene>
    <name evidence="1" type="ORF">JK386_06585</name>
</gene>
<dbReference type="RefSeq" id="WP_205290889.1">
    <property type="nucleotide sequence ID" value="NZ_CP074406.1"/>
</dbReference>